<proteinExistence type="inferred from homology"/>
<feature type="transmembrane region" description="Helical" evidence="3">
    <location>
        <begin position="391"/>
        <end position="417"/>
    </location>
</feature>
<evidence type="ECO:0000313" key="5">
    <source>
        <dbReference type="Proteomes" id="UP000622687"/>
    </source>
</evidence>
<keyword evidence="5" id="KW-1185">Reference proteome</keyword>
<evidence type="ECO:0000256" key="2">
    <source>
        <dbReference type="ARBA" id="ARBA00023136"/>
    </source>
</evidence>
<reference evidence="4" key="1">
    <citation type="submission" date="2020-12" db="EMBL/GenBank/DDBJ databases">
        <title>Clostridium thailandense sp. nov., a novel acetogenic bacterium isolated from peat land soil in Thailand.</title>
        <authorList>
            <person name="Chaikitkaew S."/>
            <person name="Birkeland N.K."/>
        </authorList>
    </citation>
    <scope>NUCLEOTIDE SEQUENCE</scope>
    <source>
        <strain evidence="4">DSM 17425</strain>
    </source>
</reference>
<dbReference type="InterPro" id="IPR050768">
    <property type="entry name" value="UPF0353/GerABKA_families"/>
</dbReference>
<accession>A0A934I0Z9</accession>
<protein>
    <submittedName>
        <fullName evidence="4">Spore germination protein</fullName>
    </submittedName>
</protein>
<gene>
    <name evidence="4" type="ORF">I6U51_15700</name>
</gene>
<dbReference type="EMBL" id="JAEEGB010000018">
    <property type="protein sequence ID" value="MBI6874127.1"/>
    <property type="molecule type" value="Genomic_DNA"/>
</dbReference>
<dbReference type="PANTHER" id="PTHR22550:SF5">
    <property type="entry name" value="LEUCINE ZIPPER PROTEIN 4"/>
    <property type="match status" value="1"/>
</dbReference>
<dbReference type="RefSeq" id="WP_211143532.1">
    <property type="nucleotide sequence ID" value="NZ_JAEEGB010000018.1"/>
</dbReference>
<name>A0A934I0Z9_9CLOT</name>
<dbReference type="InterPro" id="IPR004995">
    <property type="entry name" value="Spore_Ger"/>
</dbReference>
<comment type="caution">
    <text evidence="4">The sequence shown here is derived from an EMBL/GenBank/DDBJ whole genome shotgun (WGS) entry which is preliminary data.</text>
</comment>
<dbReference type="Proteomes" id="UP000622687">
    <property type="component" value="Unassembled WGS sequence"/>
</dbReference>
<comment type="similarity">
    <text evidence="1">Belongs to the GerABKA family.</text>
</comment>
<keyword evidence="3" id="KW-0812">Transmembrane</keyword>
<evidence type="ECO:0000313" key="4">
    <source>
        <dbReference type="EMBL" id="MBI6874127.1"/>
    </source>
</evidence>
<dbReference type="GO" id="GO:0009847">
    <property type="term" value="P:spore germination"/>
    <property type="evidence" value="ECO:0007669"/>
    <property type="project" value="InterPro"/>
</dbReference>
<dbReference type="Pfam" id="PF03323">
    <property type="entry name" value="GerA"/>
    <property type="match status" value="1"/>
</dbReference>
<dbReference type="AlphaFoldDB" id="A0A934I0Z9"/>
<feature type="transmembrane region" description="Helical" evidence="3">
    <location>
        <begin position="234"/>
        <end position="252"/>
    </location>
</feature>
<evidence type="ECO:0000256" key="1">
    <source>
        <dbReference type="ARBA" id="ARBA00005278"/>
    </source>
</evidence>
<organism evidence="4 5">
    <name type="scientific">Clostridium aciditolerans</name>
    <dbReference type="NCBI Taxonomy" id="339861"/>
    <lineage>
        <taxon>Bacteria</taxon>
        <taxon>Bacillati</taxon>
        <taxon>Bacillota</taxon>
        <taxon>Clostridia</taxon>
        <taxon>Eubacteriales</taxon>
        <taxon>Clostridiaceae</taxon>
        <taxon>Clostridium</taxon>
    </lineage>
</organism>
<keyword evidence="3" id="KW-1133">Transmembrane helix</keyword>
<evidence type="ECO:0000256" key="3">
    <source>
        <dbReference type="SAM" id="Phobius"/>
    </source>
</evidence>
<feature type="transmembrane region" description="Helical" evidence="3">
    <location>
        <begin position="315"/>
        <end position="333"/>
    </location>
</feature>
<sequence>MNEYLQYIYLKLKSSSDFKHRELKCNLGTINLFFIDNLCDSKFISEYIIAPFIRNDNIKADIEDVKKNVLYSNSIGDIKTKEDAVIHILSGDVVIVFDFISSAIYCEAKGFSKRSISIPIAEAVLKGPREGFNEVIVDNISLIRRKIKNGNLTVELQLLGEKSNTTVALIYLKGSAPNNLVDYIKKKLSSINLDFLLDINYIQEQLQCKYTCFDTIGYTEKPDIASSKILEGKVVVLVDGTPFALIAPYFFIENFQTADDYYLNKYYSNFTRLLRIFAFMISLFLPGIYVALTTHHFSLVPLEFIFRLAASRADVPLPLAVEVVIMTFFFIFLREAGIRLPQPIGQAISIVGALILGDAAVGAGLASQSTVIIVALSAITSFLTPKLNTAMIFWEFIVIVLSSLLGLMGFFMAIFIFCAHVGSLNSCGYSYFMPFTTSEQFDYRDLAARDNLQDISKNMLQTDEDERK</sequence>
<feature type="transmembrane region" description="Helical" evidence="3">
    <location>
        <begin position="354"/>
        <end position="379"/>
    </location>
</feature>
<feature type="transmembrane region" description="Helical" evidence="3">
    <location>
        <begin position="273"/>
        <end position="295"/>
    </location>
</feature>
<dbReference type="PIRSF" id="PIRSF005690">
    <property type="entry name" value="GerBA"/>
    <property type="match status" value="1"/>
</dbReference>
<keyword evidence="2 3" id="KW-0472">Membrane</keyword>
<dbReference type="PANTHER" id="PTHR22550">
    <property type="entry name" value="SPORE GERMINATION PROTEIN"/>
    <property type="match status" value="1"/>
</dbReference>
<dbReference type="GO" id="GO:0016020">
    <property type="term" value="C:membrane"/>
    <property type="evidence" value="ECO:0007669"/>
    <property type="project" value="InterPro"/>
</dbReference>